<dbReference type="InterPro" id="IPR029068">
    <property type="entry name" value="Glyas_Bleomycin-R_OHBP_Dase"/>
</dbReference>
<comment type="caution">
    <text evidence="1">The sequence shown here is derived from an EMBL/GenBank/DDBJ whole genome shotgun (WGS) entry which is preliminary data.</text>
</comment>
<accession>A0A1I4UTL3</accession>
<name>A0A1I4UTL3_9HYPH</name>
<organism evidence="1 2">
    <name type="scientific">Pleomorphomonas diazotrophica</name>
    <dbReference type="NCBI Taxonomy" id="1166257"/>
    <lineage>
        <taxon>Bacteria</taxon>
        <taxon>Pseudomonadati</taxon>
        <taxon>Pseudomonadota</taxon>
        <taxon>Alphaproteobacteria</taxon>
        <taxon>Hyphomicrobiales</taxon>
        <taxon>Pleomorphomonadaceae</taxon>
        <taxon>Pleomorphomonas</taxon>
    </lineage>
</organism>
<reference evidence="1 2" key="1">
    <citation type="submission" date="2017-12" db="EMBL/GenBank/DDBJ databases">
        <title>Anaerobic carbon monoxide metabolism by Pleomorphomonas carboxyditropha sp. nov., a new mesophilic hydrogenogenic carboxidotroph.</title>
        <authorList>
            <person name="Esquivel-Elizondo S."/>
            <person name="Krajmalnik-Brown R."/>
        </authorList>
    </citation>
    <scope>NUCLEOTIDE SEQUENCE [LARGE SCALE GENOMIC DNA]</scope>
    <source>
        <strain evidence="1 2">R5-392</strain>
    </source>
</reference>
<proteinExistence type="predicted"/>
<dbReference type="SUPFAM" id="SSF54593">
    <property type="entry name" value="Glyoxalase/Bleomycin resistance protein/Dihydroxybiphenyl dioxygenase"/>
    <property type="match status" value="1"/>
</dbReference>
<gene>
    <name evidence="1" type="ORF">CXZ10_08055</name>
</gene>
<dbReference type="RefSeq" id="WP_101288637.1">
    <property type="nucleotide sequence ID" value="NZ_FOUQ01000009.1"/>
</dbReference>
<dbReference type="Proteomes" id="UP000233491">
    <property type="component" value="Unassembled WGS sequence"/>
</dbReference>
<dbReference type="EMBL" id="PJNW01000004">
    <property type="protein sequence ID" value="PKR89837.1"/>
    <property type="molecule type" value="Genomic_DNA"/>
</dbReference>
<keyword evidence="2" id="KW-1185">Reference proteome</keyword>
<dbReference type="Gene3D" id="3.10.180.10">
    <property type="entry name" value="2,3-Dihydroxybiphenyl 1,2-Dioxygenase, domain 1"/>
    <property type="match status" value="1"/>
</dbReference>
<protein>
    <submittedName>
        <fullName evidence="1">Glyoxalase</fullName>
    </submittedName>
</protein>
<dbReference type="OrthoDB" id="9793039at2"/>
<evidence type="ECO:0000313" key="2">
    <source>
        <dbReference type="Proteomes" id="UP000233491"/>
    </source>
</evidence>
<dbReference type="AlphaFoldDB" id="A0A1I4UTL3"/>
<evidence type="ECO:0000313" key="1">
    <source>
        <dbReference type="EMBL" id="PKR89837.1"/>
    </source>
</evidence>
<sequence length="123" mass="13848">MILETFIRVFVEADALDRTVDFYASLLSGRETLRFAYPEADLELAAVSSEKLSVLIIAGPPEGRARFEATRLTIQVDRLEPYVDRLINAGGTQLEPIQTTPRGRKTRFRHADGLIVEYVEHDA</sequence>